<evidence type="ECO:0000256" key="2">
    <source>
        <dbReference type="ARBA" id="ARBA00022598"/>
    </source>
</evidence>
<keyword evidence="3" id="KW-0812">Transmembrane</keyword>
<comment type="similarity">
    <text evidence="1">Belongs to the ATP-dependent AMP-binding enzyme family.</text>
</comment>
<evidence type="ECO:0000313" key="5">
    <source>
        <dbReference type="EMBL" id="MCQ8179757.1"/>
    </source>
</evidence>
<evidence type="ECO:0000256" key="1">
    <source>
        <dbReference type="ARBA" id="ARBA00006432"/>
    </source>
</evidence>
<proteinExistence type="inferred from homology"/>
<name>A0ABT1UC83_9GAMM</name>
<dbReference type="PANTHER" id="PTHR43201">
    <property type="entry name" value="ACYL-COA SYNTHETASE"/>
    <property type="match status" value="1"/>
</dbReference>
<keyword evidence="3" id="KW-0472">Membrane</keyword>
<reference evidence="5 6" key="1">
    <citation type="submission" date="2022-07" db="EMBL/GenBank/DDBJ databases">
        <title>Methylomonas rivi sp. nov., Methylomonas rosea sp. nov., Methylomonas aureus sp. nov. and Methylomonas subterranea sp. nov., four novel methanotrophs isolated from a freshwater creek and the deep terrestrial subsurface.</title>
        <authorList>
            <person name="Abin C."/>
            <person name="Sankaranarayanan K."/>
            <person name="Garner C."/>
            <person name="Sindelar R."/>
            <person name="Kotary K."/>
            <person name="Garner R."/>
            <person name="Barclay S."/>
            <person name="Lawson P."/>
            <person name="Krumholz L."/>
        </authorList>
    </citation>
    <scope>NUCLEOTIDE SEQUENCE [LARGE SCALE GENOMIC DNA]</scope>
    <source>
        <strain evidence="5 6">SURF-1</strain>
    </source>
</reference>
<organism evidence="5 6">
    <name type="scientific">Methylomonas aurea</name>
    <dbReference type="NCBI Taxonomy" id="2952224"/>
    <lineage>
        <taxon>Bacteria</taxon>
        <taxon>Pseudomonadati</taxon>
        <taxon>Pseudomonadota</taxon>
        <taxon>Gammaproteobacteria</taxon>
        <taxon>Methylococcales</taxon>
        <taxon>Methylococcaceae</taxon>
        <taxon>Methylomonas</taxon>
    </lineage>
</organism>
<dbReference type="RefSeq" id="WP_256609133.1">
    <property type="nucleotide sequence ID" value="NZ_JANIBM010000001.1"/>
</dbReference>
<evidence type="ECO:0000259" key="4">
    <source>
        <dbReference type="Pfam" id="PF00501"/>
    </source>
</evidence>
<feature type="transmembrane region" description="Helical" evidence="3">
    <location>
        <begin position="58"/>
        <end position="84"/>
    </location>
</feature>
<dbReference type="SUPFAM" id="SSF56801">
    <property type="entry name" value="Acetyl-CoA synthetase-like"/>
    <property type="match status" value="1"/>
</dbReference>
<accession>A0ABT1UC83</accession>
<dbReference type="InterPro" id="IPR000873">
    <property type="entry name" value="AMP-dep_synth/lig_dom"/>
</dbReference>
<protein>
    <submittedName>
        <fullName evidence="5">AMP-binding protein</fullName>
    </submittedName>
</protein>
<sequence>MNLTELFMERVTLSPRQIALIASGARKARSLSFADLEAASANVAQCLQRCGLGKGDKILLLLPVSIELYVVLLAIFRLGLVAVFPSPSGGMTGVGSCCRRVKPKGLIGTAGALSLQLLSTELWRIPLKFSCGLPFPGATSLSMAAKKPSAVSLVDCDRDHPALITFTSGSSGVAKGTIRSHGLLIAQYQALVDATQLKAGEIDLATLPVFVLANLAAGVTTLIADTDLRHPGKVNAKAVLKQIETFGPTRATASPAFFAGLAKACLEKNVRLSSLNKIYTGGAPVFPDIIDQLTTLAPAADIVCLYGSTEAEPIALVRYSQLTTNDKAAIGAGAGLPAGYPVPQIDLRILPDRWGQPIGPFSAESFASEILPANACGEIVVGGDHVLAGYLDGLGDEESKFAVAGRIWHRTGDAGYLDEQGRLWLVGKCVARICDDRGELYPLTVEAACRSFTEIRNVAMVSHRGRRLLLLESDADRQADLAVIRDKLGWACVDAVRTVPLIPLDSRHNAKIDYQALFKLLSKLHFDGA</sequence>
<keyword evidence="6" id="KW-1185">Reference proteome</keyword>
<dbReference type="PROSITE" id="PS00455">
    <property type="entry name" value="AMP_BINDING"/>
    <property type="match status" value="1"/>
</dbReference>
<keyword evidence="3" id="KW-1133">Transmembrane helix</keyword>
<dbReference type="EMBL" id="JANIBM010000001">
    <property type="protein sequence ID" value="MCQ8179757.1"/>
    <property type="molecule type" value="Genomic_DNA"/>
</dbReference>
<dbReference type="PANTHER" id="PTHR43201:SF5">
    <property type="entry name" value="MEDIUM-CHAIN ACYL-COA LIGASE ACSF2, MITOCHONDRIAL"/>
    <property type="match status" value="1"/>
</dbReference>
<keyword evidence="2" id="KW-0436">Ligase</keyword>
<dbReference type="Proteomes" id="UP001524569">
    <property type="component" value="Unassembled WGS sequence"/>
</dbReference>
<comment type="caution">
    <text evidence="5">The sequence shown here is derived from an EMBL/GenBank/DDBJ whole genome shotgun (WGS) entry which is preliminary data.</text>
</comment>
<evidence type="ECO:0000313" key="6">
    <source>
        <dbReference type="Proteomes" id="UP001524569"/>
    </source>
</evidence>
<dbReference type="Gene3D" id="3.40.50.12780">
    <property type="entry name" value="N-terminal domain of ligase-like"/>
    <property type="match status" value="1"/>
</dbReference>
<evidence type="ECO:0000256" key="3">
    <source>
        <dbReference type="SAM" id="Phobius"/>
    </source>
</evidence>
<dbReference type="InterPro" id="IPR020845">
    <property type="entry name" value="AMP-binding_CS"/>
</dbReference>
<feature type="domain" description="AMP-dependent synthetase/ligase" evidence="4">
    <location>
        <begin position="10"/>
        <end position="391"/>
    </location>
</feature>
<gene>
    <name evidence="5" type="ORF">NP603_01430</name>
</gene>
<dbReference type="InterPro" id="IPR042099">
    <property type="entry name" value="ANL_N_sf"/>
</dbReference>
<dbReference type="Pfam" id="PF00501">
    <property type="entry name" value="AMP-binding"/>
    <property type="match status" value="1"/>
</dbReference>